<dbReference type="EMBL" id="CAEZWE010000024">
    <property type="protein sequence ID" value="CAB4651048.1"/>
    <property type="molecule type" value="Genomic_DNA"/>
</dbReference>
<keyword evidence="3" id="KW-0378">Hydrolase</keyword>
<organism evidence="5">
    <name type="scientific">freshwater metagenome</name>
    <dbReference type="NCBI Taxonomy" id="449393"/>
    <lineage>
        <taxon>unclassified sequences</taxon>
        <taxon>metagenomes</taxon>
        <taxon>ecological metagenomes</taxon>
    </lineage>
</organism>
<comment type="similarity">
    <text evidence="1">Belongs to the peptidase S33 family.</text>
</comment>
<evidence type="ECO:0000259" key="4">
    <source>
        <dbReference type="Pfam" id="PF00561"/>
    </source>
</evidence>
<dbReference type="Pfam" id="PF00561">
    <property type="entry name" value="Abhydrolase_1"/>
    <property type="match status" value="1"/>
</dbReference>
<reference evidence="5" key="1">
    <citation type="submission" date="2020-05" db="EMBL/GenBank/DDBJ databases">
        <authorList>
            <person name="Chiriac C."/>
            <person name="Salcher M."/>
            <person name="Ghai R."/>
            <person name="Kavagutti S V."/>
        </authorList>
    </citation>
    <scope>NUCLEOTIDE SEQUENCE</scope>
</reference>
<name>A0A6J6KPZ6_9ZZZZ</name>
<sequence>MRTLIRTAIVAVVLGACTTSTSPSNETTPSGNQAIDWSPCSDEAEEVLLCGTLEVPFDYENPEGGQFTLSLVKHPATQSSKRIGSMLVNPGGPGFGGTAIAENASAYLSSQLLEVFDIVGWDPRGTGNSTPAVDCIDQYDEYFAIDPTPANEEEKQRIIDVSMNFADVCEEKNTEILPFISTNNSARDMNAIREALGEEKITYFGFSYGSELGGTWATMFPNTVRAAVLDGATDPTADYVQSGLNQAEGFENEFSKFLANCASDPLCAFHNNGNPRQAFVDLMESVDVQPIQVSSDRAPVNQSVLQTAVAMAMYSSASWPQLEEALAAAQAGDGEGILALYDNYYQRGIDGNYGNELEAFLAISCLDDPGPQTVAEADSHTPKFKEIAPLLYPGFVGGYVCVFWPAQTDRRIEITGVNAGPILVIGVTGDAATPLASTRKMAAALEDGRLIVVDANRHTGYGENACVTDAADDYLISTQIDFSEKLC</sequence>
<dbReference type="Gene3D" id="3.40.50.1820">
    <property type="entry name" value="alpha/beta hydrolase"/>
    <property type="match status" value="1"/>
</dbReference>
<dbReference type="InterPro" id="IPR000073">
    <property type="entry name" value="AB_hydrolase_1"/>
</dbReference>
<evidence type="ECO:0000313" key="5">
    <source>
        <dbReference type="EMBL" id="CAB4651048.1"/>
    </source>
</evidence>
<proteinExistence type="inferred from homology"/>
<feature type="domain" description="AB hydrolase-1" evidence="4">
    <location>
        <begin position="86"/>
        <end position="464"/>
    </location>
</feature>
<protein>
    <submittedName>
        <fullName evidence="5">Unannotated protein</fullName>
    </submittedName>
</protein>
<dbReference type="PANTHER" id="PTHR43248">
    <property type="entry name" value="2-SUCCINYL-6-HYDROXY-2,4-CYCLOHEXADIENE-1-CARBOXYLATE SYNTHASE"/>
    <property type="match status" value="1"/>
</dbReference>
<evidence type="ECO:0000256" key="3">
    <source>
        <dbReference type="ARBA" id="ARBA00022801"/>
    </source>
</evidence>
<evidence type="ECO:0000256" key="1">
    <source>
        <dbReference type="ARBA" id="ARBA00010088"/>
    </source>
</evidence>
<dbReference type="AlphaFoldDB" id="A0A6J6KPZ6"/>
<evidence type="ECO:0000256" key="2">
    <source>
        <dbReference type="ARBA" id="ARBA00022729"/>
    </source>
</evidence>
<keyword evidence="2" id="KW-0732">Signal</keyword>
<dbReference type="SUPFAM" id="SSF53474">
    <property type="entry name" value="alpha/beta-Hydrolases"/>
    <property type="match status" value="1"/>
</dbReference>
<accession>A0A6J6KPZ6</accession>
<dbReference type="GO" id="GO:0016787">
    <property type="term" value="F:hydrolase activity"/>
    <property type="evidence" value="ECO:0007669"/>
    <property type="project" value="UniProtKB-KW"/>
</dbReference>
<dbReference type="InterPro" id="IPR029058">
    <property type="entry name" value="AB_hydrolase_fold"/>
</dbReference>
<gene>
    <name evidence="5" type="ORF">UFOPK2169_00766</name>
</gene>
<dbReference type="InterPro" id="IPR051601">
    <property type="entry name" value="Serine_prot/Carboxylest_S33"/>
</dbReference>
<dbReference type="PROSITE" id="PS51257">
    <property type="entry name" value="PROKAR_LIPOPROTEIN"/>
    <property type="match status" value="1"/>
</dbReference>
<dbReference type="PANTHER" id="PTHR43248:SF29">
    <property type="entry name" value="TRIPEPTIDYL AMINOPEPTIDASE"/>
    <property type="match status" value="1"/>
</dbReference>